<dbReference type="InterPro" id="IPR051637">
    <property type="entry name" value="Ank_repeat_dom-contain_49"/>
</dbReference>
<dbReference type="Proteomes" id="UP001162131">
    <property type="component" value="Unassembled WGS sequence"/>
</dbReference>
<dbReference type="PROSITE" id="PS50088">
    <property type="entry name" value="ANK_REPEAT"/>
    <property type="match status" value="4"/>
</dbReference>
<dbReference type="InterPro" id="IPR001660">
    <property type="entry name" value="SAM"/>
</dbReference>
<dbReference type="PANTHER" id="PTHR24180">
    <property type="entry name" value="CYCLIN-DEPENDENT KINASE INHIBITOR 2C-RELATED"/>
    <property type="match status" value="1"/>
</dbReference>
<dbReference type="EMBL" id="CAJZBQ010000055">
    <property type="protein sequence ID" value="CAG9332861.1"/>
    <property type="molecule type" value="Genomic_DNA"/>
</dbReference>
<dbReference type="GO" id="GO:0003950">
    <property type="term" value="F:NAD+ poly-ADP-ribosyltransferase activity"/>
    <property type="evidence" value="ECO:0007669"/>
    <property type="project" value="TreeGrafter"/>
</dbReference>
<dbReference type="Pfam" id="PF12796">
    <property type="entry name" value="Ank_2"/>
    <property type="match status" value="1"/>
</dbReference>
<dbReference type="Pfam" id="PF00536">
    <property type="entry name" value="SAM_1"/>
    <property type="match status" value="1"/>
</dbReference>
<keyword evidence="6" id="KW-1185">Reference proteome</keyword>
<feature type="repeat" description="ANK" evidence="3">
    <location>
        <begin position="86"/>
        <end position="118"/>
    </location>
</feature>
<dbReference type="GO" id="GO:1904355">
    <property type="term" value="P:positive regulation of telomere capping"/>
    <property type="evidence" value="ECO:0007669"/>
    <property type="project" value="TreeGrafter"/>
</dbReference>
<dbReference type="Pfam" id="PF00023">
    <property type="entry name" value="Ank"/>
    <property type="match status" value="1"/>
</dbReference>
<protein>
    <recommendedName>
        <fullName evidence="4">SAM domain-containing protein</fullName>
    </recommendedName>
</protein>
<dbReference type="PANTHER" id="PTHR24180:SF45">
    <property type="entry name" value="POLY [ADP-RIBOSE] POLYMERASE TANKYRASE"/>
    <property type="match status" value="1"/>
</dbReference>
<dbReference type="GO" id="GO:0070198">
    <property type="term" value="P:protein localization to chromosome, telomeric region"/>
    <property type="evidence" value="ECO:0007669"/>
    <property type="project" value="TreeGrafter"/>
</dbReference>
<reference evidence="5" key="1">
    <citation type="submission" date="2021-09" db="EMBL/GenBank/DDBJ databases">
        <authorList>
            <consortium name="AG Swart"/>
            <person name="Singh M."/>
            <person name="Singh A."/>
            <person name="Seah K."/>
            <person name="Emmerich C."/>
        </authorList>
    </citation>
    <scope>NUCLEOTIDE SEQUENCE</scope>
    <source>
        <strain evidence="5">ATCC30299</strain>
    </source>
</reference>
<dbReference type="Gene3D" id="1.10.150.50">
    <property type="entry name" value="Transcription Factor, Ets-1"/>
    <property type="match status" value="2"/>
</dbReference>
<keyword evidence="1" id="KW-0677">Repeat</keyword>
<name>A0AAU9KFZ0_9CILI</name>
<keyword evidence="2 3" id="KW-0040">ANK repeat</keyword>
<dbReference type="GO" id="GO:0005737">
    <property type="term" value="C:cytoplasm"/>
    <property type="evidence" value="ECO:0007669"/>
    <property type="project" value="TreeGrafter"/>
</dbReference>
<organism evidence="5 6">
    <name type="scientific">Blepharisma stoltei</name>
    <dbReference type="NCBI Taxonomy" id="1481888"/>
    <lineage>
        <taxon>Eukaryota</taxon>
        <taxon>Sar</taxon>
        <taxon>Alveolata</taxon>
        <taxon>Ciliophora</taxon>
        <taxon>Postciliodesmatophora</taxon>
        <taxon>Heterotrichea</taxon>
        <taxon>Heterotrichida</taxon>
        <taxon>Blepharismidae</taxon>
        <taxon>Blepharisma</taxon>
    </lineage>
</organism>
<dbReference type="InterPro" id="IPR002110">
    <property type="entry name" value="Ankyrin_rpt"/>
</dbReference>
<dbReference type="GO" id="GO:0090263">
    <property type="term" value="P:positive regulation of canonical Wnt signaling pathway"/>
    <property type="evidence" value="ECO:0007669"/>
    <property type="project" value="TreeGrafter"/>
</dbReference>
<feature type="repeat" description="ANK" evidence="3">
    <location>
        <begin position="153"/>
        <end position="185"/>
    </location>
</feature>
<evidence type="ECO:0000313" key="5">
    <source>
        <dbReference type="EMBL" id="CAG9332861.1"/>
    </source>
</evidence>
<sequence length="434" mass="49373">MIQYNIASISTRSTGSGLKIHDLQMACRLGDLDAIREAYRANPDSINIKDDSLGWTPLYRTIISGSINAAEFLLKRNANPNIKNNLGETPLHQTADNSQYGLAELLLKYKADPNIQQNDGDTPLHHAAYRGDTKMVEILLKNDSDPNIPNFMFGRTPLHYAADNNYLETMKTLLEFGGDLYYSDKQGKTPIDLIDDKTSANFLKNIWIRNRKTNEDIRPVLNSDVGIEPECEVSEIRKEEKPLYIWLEKYNLQDMYDKLCEAGFDDLENIASQMQSSLPLKIDDLKRIGIAKIGYIYKFLLNINHDSSSITTHSSLFKSSTHFHPCGCCSTKKNTEKKKKVPTLKVWLESLNLSELKDKFEEAGFEDFETIIRLMNSKYPVTDSLLEEIGIQKLGHRIRILANLQDAENTKELNSSFIIDRTSNKTSCEKCILM</sequence>
<dbReference type="SUPFAM" id="SSF48403">
    <property type="entry name" value="Ankyrin repeat"/>
    <property type="match status" value="1"/>
</dbReference>
<dbReference type="SMART" id="SM00248">
    <property type="entry name" value="ANK"/>
    <property type="match status" value="5"/>
</dbReference>
<dbReference type="InterPro" id="IPR013761">
    <property type="entry name" value="SAM/pointed_sf"/>
</dbReference>
<gene>
    <name evidence="5" type="ORF">BSTOLATCC_MIC57147</name>
</gene>
<dbReference type="Gene3D" id="1.25.40.20">
    <property type="entry name" value="Ankyrin repeat-containing domain"/>
    <property type="match status" value="2"/>
</dbReference>
<dbReference type="SUPFAM" id="SSF47769">
    <property type="entry name" value="SAM/Pointed domain"/>
    <property type="match status" value="2"/>
</dbReference>
<evidence type="ECO:0000256" key="3">
    <source>
        <dbReference type="PROSITE-ProRule" id="PRU00023"/>
    </source>
</evidence>
<dbReference type="PROSITE" id="PS50105">
    <property type="entry name" value="SAM_DOMAIN"/>
    <property type="match status" value="1"/>
</dbReference>
<dbReference type="InterPro" id="IPR036770">
    <property type="entry name" value="Ankyrin_rpt-contain_sf"/>
</dbReference>
<evidence type="ECO:0000259" key="4">
    <source>
        <dbReference type="PROSITE" id="PS50105"/>
    </source>
</evidence>
<evidence type="ECO:0000256" key="2">
    <source>
        <dbReference type="ARBA" id="ARBA00023043"/>
    </source>
</evidence>
<evidence type="ECO:0000313" key="6">
    <source>
        <dbReference type="Proteomes" id="UP001162131"/>
    </source>
</evidence>
<comment type="caution">
    <text evidence="5">The sequence shown here is derived from an EMBL/GenBank/DDBJ whole genome shotgun (WGS) entry which is preliminary data.</text>
</comment>
<feature type="repeat" description="ANK" evidence="3">
    <location>
        <begin position="119"/>
        <end position="151"/>
    </location>
</feature>
<feature type="domain" description="SAM" evidence="4">
    <location>
        <begin position="339"/>
        <end position="410"/>
    </location>
</feature>
<accession>A0AAU9KFZ0</accession>
<dbReference type="SMART" id="SM00454">
    <property type="entry name" value="SAM"/>
    <property type="match status" value="1"/>
</dbReference>
<dbReference type="PROSITE" id="PS50297">
    <property type="entry name" value="ANK_REP_REGION"/>
    <property type="match status" value="4"/>
</dbReference>
<dbReference type="GO" id="GO:0005634">
    <property type="term" value="C:nucleus"/>
    <property type="evidence" value="ECO:0007669"/>
    <property type="project" value="TreeGrafter"/>
</dbReference>
<proteinExistence type="predicted"/>
<evidence type="ECO:0000256" key="1">
    <source>
        <dbReference type="ARBA" id="ARBA00022737"/>
    </source>
</evidence>
<dbReference type="AlphaFoldDB" id="A0AAU9KFZ0"/>
<feature type="repeat" description="ANK" evidence="3">
    <location>
        <begin position="53"/>
        <end position="85"/>
    </location>
</feature>